<keyword evidence="10" id="KW-1185">Reference proteome</keyword>
<dbReference type="FunFam" id="2.30.29.30:FF:000018">
    <property type="entry name" value="E3 SUMO-protein ligase RanBP2"/>
    <property type="match status" value="2"/>
</dbReference>
<protein>
    <submittedName>
        <fullName evidence="11">E3 SUMO-protein ligase RanBP2-like isoform X1</fullName>
    </submittedName>
</protein>
<feature type="repeat" description="TPR" evidence="6">
    <location>
        <begin position="69"/>
        <end position="102"/>
    </location>
</feature>
<name>A0A8B8GL29_9HEMI</name>
<feature type="domain" description="RanBP2-type" evidence="9">
    <location>
        <begin position="1677"/>
        <end position="1706"/>
    </location>
</feature>
<dbReference type="SUPFAM" id="SSF48452">
    <property type="entry name" value="TPR-like"/>
    <property type="match status" value="1"/>
</dbReference>
<dbReference type="RefSeq" id="XP_025423660.1">
    <property type="nucleotide sequence ID" value="XM_025567875.1"/>
</dbReference>
<dbReference type="Pfam" id="PF00641">
    <property type="entry name" value="Zn_ribbon_RanBP"/>
    <property type="match status" value="1"/>
</dbReference>
<dbReference type="Pfam" id="PF00638">
    <property type="entry name" value="Ran_BP1"/>
    <property type="match status" value="3"/>
</dbReference>
<evidence type="ECO:0000259" key="9">
    <source>
        <dbReference type="PROSITE" id="PS50199"/>
    </source>
</evidence>
<evidence type="ECO:0000313" key="11">
    <source>
        <dbReference type="RefSeq" id="XP_025423660.1"/>
    </source>
</evidence>
<dbReference type="PROSITE" id="PS50005">
    <property type="entry name" value="TPR"/>
    <property type="match status" value="1"/>
</dbReference>
<dbReference type="OrthoDB" id="2357150at2759"/>
<feature type="domain" description="RanBD1" evidence="8">
    <location>
        <begin position="2150"/>
        <end position="2286"/>
    </location>
</feature>
<dbReference type="PROSITE" id="PS50199">
    <property type="entry name" value="ZF_RANBP2_2"/>
    <property type="match status" value="1"/>
</dbReference>
<organism evidence="10 11">
    <name type="scientific">Sipha flava</name>
    <name type="common">yellow sugarcane aphid</name>
    <dbReference type="NCBI Taxonomy" id="143950"/>
    <lineage>
        <taxon>Eukaryota</taxon>
        <taxon>Metazoa</taxon>
        <taxon>Ecdysozoa</taxon>
        <taxon>Arthropoda</taxon>
        <taxon>Hexapoda</taxon>
        <taxon>Insecta</taxon>
        <taxon>Pterygota</taxon>
        <taxon>Neoptera</taxon>
        <taxon>Paraneoptera</taxon>
        <taxon>Hemiptera</taxon>
        <taxon>Sternorrhyncha</taxon>
        <taxon>Aphidomorpha</taxon>
        <taxon>Aphidoidea</taxon>
        <taxon>Aphididae</taxon>
        <taxon>Sipha</taxon>
    </lineage>
</organism>
<dbReference type="GO" id="GO:0008270">
    <property type="term" value="F:zinc ion binding"/>
    <property type="evidence" value="ECO:0007669"/>
    <property type="project" value="UniProtKB-KW"/>
</dbReference>
<dbReference type="InterPro" id="IPR045255">
    <property type="entry name" value="RanBP1-like"/>
</dbReference>
<keyword evidence="4" id="KW-0862">Zinc</keyword>
<dbReference type="Gene3D" id="2.30.29.30">
    <property type="entry name" value="Pleckstrin-homology domain (PH domain)/Phosphotyrosine-binding domain (PTB)"/>
    <property type="match status" value="3"/>
</dbReference>
<feature type="domain" description="RanBD1" evidence="8">
    <location>
        <begin position="1502"/>
        <end position="1638"/>
    </location>
</feature>
<evidence type="ECO:0000256" key="5">
    <source>
        <dbReference type="PROSITE-ProRule" id="PRU00322"/>
    </source>
</evidence>
<dbReference type="Proteomes" id="UP000694846">
    <property type="component" value="Unplaced"/>
</dbReference>
<dbReference type="SMART" id="SM00547">
    <property type="entry name" value="ZnF_RBZ"/>
    <property type="match status" value="1"/>
</dbReference>
<feature type="compositionally biased region" description="Basic and acidic residues" evidence="7">
    <location>
        <begin position="2131"/>
        <end position="2150"/>
    </location>
</feature>
<feature type="compositionally biased region" description="Polar residues" evidence="7">
    <location>
        <begin position="2043"/>
        <end position="2063"/>
    </location>
</feature>
<evidence type="ECO:0000313" key="10">
    <source>
        <dbReference type="Proteomes" id="UP000694846"/>
    </source>
</evidence>
<evidence type="ECO:0000256" key="6">
    <source>
        <dbReference type="PROSITE-ProRule" id="PRU00339"/>
    </source>
</evidence>
<keyword evidence="3 5" id="KW-0863">Zinc-finger</keyword>
<dbReference type="PROSITE" id="PS01358">
    <property type="entry name" value="ZF_RANBP2_1"/>
    <property type="match status" value="1"/>
</dbReference>
<feature type="region of interest" description="Disordered" evidence="7">
    <location>
        <begin position="1796"/>
        <end position="1819"/>
    </location>
</feature>
<dbReference type="Gene3D" id="1.25.40.10">
    <property type="entry name" value="Tetratricopeptide repeat domain"/>
    <property type="match status" value="1"/>
</dbReference>
<dbReference type="SMART" id="SM00160">
    <property type="entry name" value="RanBD"/>
    <property type="match status" value="3"/>
</dbReference>
<reference evidence="11" key="1">
    <citation type="submission" date="2025-08" db="UniProtKB">
        <authorList>
            <consortium name="RefSeq"/>
        </authorList>
    </citation>
    <scope>IDENTIFICATION</scope>
    <source>
        <tissue evidence="11">Whole body</tissue>
    </source>
</reference>
<dbReference type="Gene3D" id="4.10.1060.10">
    <property type="entry name" value="Zinc finger, RanBP2-type"/>
    <property type="match status" value="1"/>
</dbReference>
<dbReference type="GeneID" id="112693013"/>
<dbReference type="InterPro" id="IPR011990">
    <property type="entry name" value="TPR-like_helical_dom_sf"/>
</dbReference>
<dbReference type="PROSITE" id="PS50196">
    <property type="entry name" value="RANBD1"/>
    <property type="match status" value="3"/>
</dbReference>
<dbReference type="SUPFAM" id="SSF50729">
    <property type="entry name" value="PH domain-like"/>
    <property type="match status" value="3"/>
</dbReference>
<dbReference type="GO" id="GO:0005643">
    <property type="term" value="C:nuclear pore"/>
    <property type="evidence" value="ECO:0007669"/>
    <property type="project" value="TreeGrafter"/>
</dbReference>
<dbReference type="SMART" id="SM00028">
    <property type="entry name" value="TPR"/>
    <property type="match status" value="2"/>
</dbReference>
<evidence type="ECO:0000256" key="2">
    <source>
        <dbReference type="ARBA" id="ARBA00022723"/>
    </source>
</evidence>
<dbReference type="InterPro" id="IPR019734">
    <property type="entry name" value="TPR_rpt"/>
</dbReference>
<keyword evidence="2" id="KW-0479">Metal-binding</keyword>
<evidence type="ECO:0000256" key="4">
    <source>
        <dbReference type="ARBA" id="ARBA00022833"/>
    </source>
</evidence>
<feature type="region of interest" description="Disordered" evidence="7">
    <location>
        <begin position="2043"/>
        <end position="2065"/>
    </location>
</feature>
<keyword evidence="6" id="KW-0802">TPR repeat</keyword>
<dbReference type="InterPro" id="IPR011993">
    <property type="entry name" value="PH-like_dom_sf"/>
</dbReference>
<sequence length="2286" mass="259380">MKGVGNAVLYRSKKDIDRHVQELFNKLNNNEHEKKLKGLAIARMYFKVAEFELAKEYVITFLSANENSPEGQRLLGHCYNRLGNKEKAIIEYQKSLTSSPNQPELLLSCCELMIDSSVKLNEVQAEKICKQTEDLYPYHPLVYKLKDRLLSSNENYDLSKIENLLNAEISVKPDDMNLKIKQLKLYENSGRLSEAFSYAINIEKTSNFQKNNVEWYEAISQICEAYETSNSVTWEFYSRVLPIFERNASLFIMETKTSKQKSISDCYKSLFRLDQTLYKAIQLSSPQTEFYRSLIQHISNQFYFHLASVLMKSAKKENSLSWNKSNQLAAPLFLMSLAPSINKQAFESISNKEFSMEQKSNVMLWELQGTKRIIESGFVLRAMMAREDDNFIDNIKLLCINDWKITNYKKIFNGPEYAEGVQTSLFIHYSPDKLIYNIPELIQYAVPKHMLAFEMSQPGSLHHLVWYGIQLLENDNKGCGIRLTKDTVFPVGFGCKSFKELPLVTNSLASANIESICQIDMNTFLYATIFSVASFLDNQSQRSDPKAPQTLPSNITDQLTTSEQENWWKSMYKIYKKNVDVKHVSQLRKAAIQGLESIRLIGNHGIDVQLMVYLAKNFASQANKLMDNFLLKGGLEKRAVLYWKMAIQLLERINQHGIEIRPKNTLFEFYRKKLTSEEVNKYLEEGRFFLACQLMNNDQNDEAIKAFQKLKSPYASFYQAMIYKKMIKTEDENSLGDTLSEENNKILTKVKELLNTTKECLQKNPQHPLHLELKKEMLDLQLNIDINGTVNNQENFDLSVDDNNTINISRKKTYSKFSNRSFNNITSTPCSSLNSSLRIFDDEADVKVLNELKVAVQSQNVQCQTLGLQYYNMIETLRSMSEKVDRLFDHFNNTKDSIFDKINELSCQVSSSNSTSTAAHKPVTDLVLTKRIDNLEDNLTERINAINEIIKVRHDDLYDVYPENEEFDKITFDPTSCIQNSFNDPIQLSTIPFYKFSQLPDSSNLPIQQINVYNNVSLGNSMAPNPNVNITSSDTLPTDPPVSQPPLSVIIPTHHILSSNITSDFQPSYPFKFNSQLTNIQSQSVITHSVPTIQSTSSISLPISNEVFSLKPSTFKESLETSLNKSINSATDDSYTEEHDPIPEFQPVIPLPSKVEEVTGEENDIILFERRAKLYKYVEKEWKEKGIGQLKILKNNDTDKVRLVMRREQVHKVCANHLLYDNMELKSKGDKAVIWSANDFSDAIKVKVENLCARFKTVEDCEEFIRVFNENKQTCSLNNSLVDNSNTTDIYNKSVIEANKSIGLKLSLENEKSIKHELGGFTFSAPPIINEIVTPKEQNKTPEKSKGLFSSLNFSTPVKETNVSNLKSLLTPKTVKTKTDLKSFSLNISKPGLFSADNTPKSSEKSFSSNEIKNKLEMLTPKLDLTSGTSATSYFSTLAKSSPNTGFTNSPDFKGFPGAGSTIFNVKTNPSPHAIIKSSIKDTNDSSNQPKDECEDFVPTAEFVPVIPLPEKVDVVTGEEGLEVVFEDRAKLHRFDPNTKEWKEKGIGQMKILHNQNDGYYQLLMRRELIHKICCNQRLTADLELKPVSSSDKAMSWIGQDFSDGESKKELFAIRFKSVPQLTAFRDKFNEVKNKAHQINNISNGKNKVVETNLITELDTSVKTLPKLNDLAQFKPKPGSWTCDACYLSNDATTVKCVACCTVKPGVIIEETKENKSATGFTFGQTSFSSMFKFGDSTLNSQPAIPFVMPAFGTTSEASFGSLNTGNNTKTFNVTNKNSLQKKPLKWREESAGLVKYDSDKSDEGSDETDKDSDEFDGHKSVIENENIQIGFSNFKIEKPSFIIDNPSRIFATTSKSFEIQLDFDASKVITSSTESESDTENVKFLDVQLLEDVISHDDQVLAEDLKLPLSFFLYKSKAKCKGCAGCEKDSEEKEVDEYKITSLKTDNEKKENERVKEKEKIPVNISASNNLLVTPTNHVSQFFNPSSFLFGDKSSTSLFEKSTSNTPLFGTKPFFGSISADSIKTSDTKSTSFFNFSSTKAPNSSIFGSSESQNTTQNSLISKTDDNKFKNDSLFSFHPKTDGLFKFGFVSKDPKLEFGQHLFGIKDKPIVENAINVNQWAGKNVNLNKSTDEKNNSEKEEVDNSHDPQFEPIISLPDAIEVSTGEENETILFCERSKLFRKDGNEYKERGIGEMKILYHPEKNTYRLLFRREKVFKVVCNHLITPDISLLPMKLCNKAFCWGCMNTTEDYPDPQKELLAIRFKNEEIADKFKQVFNDSVCKINT</sequence>
<dbReference type="GO" id="GO:0005096">
    <property type="term" value="F:GTPase activator activity"/>
    <property type="evidence" value="ECO:0007669"/>
    <property type="project" value="TreeGrafter"/>
</dbReference>
<gene>
    <name evidence="11" type="primary">LOC112693013</name>
</gene>
<dbReference type="InterPro" id="IPR000156">
    <property type="entry name" value="Ran_bind_dom"/>
</dbReference>
<feature type="compositionally biased region" description="Acidic residues" evidence="7">
    <location>
        <begin position="1805"/>
        <end position="1815"/>
    </location>
</feature>
<evidence type="ECO:0000256" key="1">
    <source>
        <dbReference type="ARBA" id="ARBA00022553"/>
    </source>
</evidence>
<feature type="domain" description="RanBD1" evidence="8">
    <location>
        <begin position="1144"/>
        <end position="1273"/>
    </location>
</feature>
<dbReference type="PANTHER" id="PTHR23138">
    <property type="entry name" value="RAN BINDING PROTEIN"/>
    <property type="match status" value="1"/>
</dbReference>
<evidence type="ECO:0000256" key="3">
    <source>
        <dbReference type="ARBA" id="ARBA00022771"/>
    </source>
</evidence>
<dbReference type="GO" id="GO:0005737">
    <property type="term" value="C:cytoplasm"/>
    <property type="evidence" value="ECO:0007669"/>
    <property type="project" value="TreeGrafter"/>
</dbReference>
<accession>A0A8B8GL29</accession>
<dbReference type="PANTHER" id="PTHR23138:SF87">
    <property type="entry name" value="E3 SUMO-PROTEIN LIGASE RANBP2"/>
    <property type="match status" value="1"/>
</dbReference>
<keyword evidence="1" id="KW-0597">Phosphoprotein</keyword>
<evidence type="ECO:0000259" key="8">
    <source>
        <dbReference type="PROSITE" id="PS50196"/>
    </source>
</evidence>
<feature type="region of interest" description="Disordered" evidence="7">
    <location>
        <begin position="2127"/>
        <end position="2150"/>
    </location>
</feature>
<dbReference type="InterPro" id="IPR036443">
    <property type="entry name" value="Znf_RanBP2_sf"/>
</dbReference>
<dbReference type="SUPFAM" id="SSF90209">
    <property type="entry name" value="Ran binding protein zinc finger-like"/>
    <property type="match status" value="1"/>
</dbReference>
<dbReference type="InterPro" id="IPR001876">
    <property type="entry name" value="Znf_RanBP2"/>
</dbReference>
<evidence type="ECO:0000256" key="7">
    <source>
        <dbReference type="SAM" id="MobiDB-lite"/>
    </source>
</evidence>
<proteinExistence type="predicted"/>